<dbReference type="GO" id="GO:0016705">
    <property type="term" value="F:oxidoreductase activity, acting on paired donors, with incorporation or reduction of molecular oxygen"/>
    <property type="evidence" value="ECO:0007669"/>
    <property type="project" value="InterPro"/>
</dbReference>
<evidence type="ECO:0000259" key="2">
    <source>
        <dbReference type="Pfam" id="PF00296"/>
    </source>
</evidence>
<gene>
    <name evidence="3" type="ORF">COCCU_11015</name>
</gene>
<dbReference type="GO" id="GO:0005829">
    <property type="term" value="C:cytosol"/>
    <property type="evidence" value="ECO:0007669"/>
    <property type="project" value="TreeGrafter"/>
</dbReference>
<evidence type="ECO:0000256" key="1">
    <source>
        <dbReference type="ARBA" id="ARBA00007789"/>
    </source>
</evidence>
<protein>
    <recommendedName>
        <fullName evidence="2">Luciferase-like domain-containing protein</fullName>
    </recommendedName>
</protein>
<dbReference type="RefSeq" id="WP_156231535.1">
    <property type="nucleotide sequence ID" value="NZ_CP046455.1"/>
</dbReference>
<dbReference type="Gene3D" id="3.20.20.30">
    <property type="entry name" value="Luciferase-like domain"/>
    <property type="match status" value="1"/>
</dbReference>
<dbReference type="InterPro" id="IPR011251">
    <property type="entry name" value="Luciferase-like_dom"/>
</dbReference>
<name>A0A6B8W843_9CORY</name>
<feature type="domain" description="Luciferase-like" evidence="2">
    <location>
        <begin position="17"/>
        <end position="302"/>
    </location>
</feature>
<reference evidence="3 4" key="1">
    <citation type="submission" date="2019-11" db="EMBL/GenBank/DDBJ databases">
        <title>Complete genome sequence of Corynebacterium kalinowskii 1959, a novel Corynebacterium species isolated from soil of a small paddock in Vilsendorf, Germany.</title>
        <authorList>
            <person name="Schaffert L."/>
            <person name="Ruwe M."/>
            <person name="Milse J."/>
            <person name="Hanuschka K."/>
            <person name="Ortseifen V."/>
            <person name="Droste J."/>
            <person name="Brandt D."/>
            <person name="Schlueter L."/>
            <person name="Kutter Y."/>
            <person name="Vinke S."/>
            <person name="Viehoefer P."/>
            <person name="Jacob L."/>
            <person name="Luebke N.-C."/>
            <person name="Schulte-Berndt E."/>
            <person name="Hain C."/>
            <person name="Linder M."/>
            <person name="Schmidt P."/>
            <person name="Wollenschlaeger L."/>
            <person name="Luttermann T."/>
            <person name="Thieme E."/>
            <person name="Hassa J."/>
            <person name="Haak M."/>
            <person name="Wittchen M."/>
            <person name="Mentz A."/>
            <person name="Persicke M."/>
            <person name="Busche T."/>
            <person name="Ruckert C."/>
        </authorList>
    </citation>
    <scope>NUCLEOTIDE SEQUENCE [LARGE SCALE GENOMIC DNA]</scope>
    <source>
        <strain evidence="3 4">2039</strain>
    </source>
</reference>
<dbReference type="PANTHER" id="PTHR30137">
    <property type="entry name" value="LUCIFERASE-LIKE MONOOXYGENASE"/>
    <property type="match status" value="1"/>
</dbReference>
<dbReference type="AlphaFoldDB" id="A0A6B8W843"/>
<dbReference type="SUPFAM" id="SSF51679">
    <property type="entry name" value="Bacterial luciferase-like"/>
    <property type="match status" value="1"/>
</dbReference>
<organism evidence="3 4">
    <name type="scientific">Corynebacterium occultum</name>
    <dbReference type="NCBI Taxonomy" id="2675219"/>
    <lineage>
        <taxon>Bacteria</taxon>
        <taxon>Bacillati</taxon>
        <taxon>Actinomycetota</taxon>
        <taxon>Actinomycetes</taxon>
        <taxon>Mycobacteriales</taxon>
        <taxon>Corynebacteriaceae</taxon>
        <taxon>Corynebacterium</taxon>
    </lineage>
</organism>
<comment type="similarity">
    <text evidence="1">To bacterial alkanal monooxygenase alpha and beta chains.</text>
</comment>
<accession>A0A6B8W843</accession>
<dbReference type="NCBIfam" id="TIGR03558">
    <property type="entry name" value="oxido_grp_1"/>
    <property type="match status" value="1"/>
</dbReference>
<dbReference type="Proteomes" id="UP000424462">
    <property type="component" value="Chromosome"/>
</dbReference>
<evidence type="ECO:0000313" key="4">
    <source>
        <dbReference type="Proteomes" id="UP000424462"/>
    </source>
</evidence>
<dbReference type="Pfam" id="PF00296">
    <property type="entry name" value="Bac_luciferase"/>
    <property type="match status" value="1"/>
</dbReference>
<dbReference type="KEGG" id="cok:COCCU_11015"/>
<dbReference type="InterPro" id="IPR036661">
    <property type="entry name" value="Luciferase-like_sf"/>
</dbReference>
<dbReference type="PANTHER" id="PTHR30137:SF6">
    <property type="entry name" value="LUCIFERASE-LIKE MONOOXYGENASE"/>
    <property type="match status" value="1"/>
</dbReference>
<proteinExistence type="predicted"/>
<sequence>MASSLQLSILDRANLRKGADDTSALHSAVARAQQAETLGYHRFLLAEHHGVPGIAGSTPTLLATAVAAATSTIRVGTAGIMMAAHQPLVIAEQILTLAALFPGRIDAGIGRSLGFTPKVRQALHQADDADGNFPAELAELKDFLQGRGTVRAMPELRQVPPLYVLANSHSIKAAAEAGLGVIVGGPKLFQRDTTRHEGLENYRRHFRPSAMLDTPHAIIAANIAVADSREEARQLLLPEAWALAMSRRSGTFEPLQSATELNLDLVSPRDRERIEANISSAVYGTQGEVGAQLADLLEFTGVEEVVLTGGMWDEVGQARSDELLAGLL</sequence>
<keyword evidence="4" id="KW-1185">Reference proteome</keyword>
<dbReference type="InterPro" id="IPR050766">
    <property type="entry name" value="Bact_Lucif_Oxidored"/>
</dbReference>
<evidence type="ECO:0000313" key="3">
    <source>
        <dbReference type="EMBL" id="QGU08117.1"/>
    </source>
</evidence>
<dbReference type="EMBL" id="CP046455">
    <property type="protein sequence ID" value="QGU08117.1"/>
    <property type="molecule type" value="Genomic_DNA"/>
</dbReference>
<dbReference type="InterPro" id="IPR019949">
    <property type="entry name" value="CmoO-like"/>
</dbReference>